<keyword evidence="1" id="KW-0732">Signal</keyword>
<name>A0ABT1GZ77_9NOCA</name>
<gene>
    <name evidence="2" type="ORF">LX12_001494</name>
</gene>
<dbReference type="Pfam" id="PF00756">
    <property type="entry name" value="Esterase"/>
    <property type="match status" value="1"/>
</dbReference>
<dbReference type="InterPro" id="IPR029058">
    <property type="entry name" value="AB_hydrolase_fold"/>
</dbReference>
<evidence type="ECO:0000313" key="2">
    <source>
        <dbReference type="EMBL" id="MCP2160307.1"/>
    </source>
</evidence>
<dbReference type="RefSeq" id="WP_253653921.1">
    <property type="nucleotide sequence ID" value="NZ_BAAAOE010000003.1"/>
</dbReference>
<dbReference type="Gene3D" id="3.40.50.1820">
    <property type="entry name" value="alpha/beta hydrolase"/>
    <property type="match status" value="1"/>
</dbReference>
<comment type="caution">
    <text evidence="2">The sequence shown here is derived from an EMBL/GenBank/DDBJ whole genome shotgun (WGS) entry which is preliminary data.</text>
</comment>
<feature type="signal peptide" evidence="1">
    <location>
        <begin position="1"/>
        <end position="49"/>
    </location>
</feature>
<dbReference type="EMBL" id="JAMTCG010000003">
    <property type="protein sequence ID" value="MCP2160307.1"/>
    <property type="molecule type" value="Genomic_DNA"/>
</dbReference>
<dbReference type="InterPro" id="IPR050583">
    <property type="entry name" value="Mycobacterial_A85_antigen"/>
</dbReference>
<dbReference type="GO" id="GO:0016787">
    <property type="term" value="F:hydrolase activity"/>
    <property type="evidence" value="ECO:0007669"/>
    <property type="project" value="UniProtKB-KW"/>
</dbReference>
<proteinExistence type="predicted"/>
<feature type="chain" id="PRO_5045641713" evidence="1">
    <location>
        <begin position="50"/>
        <end position="348"/>
    </location>
</feature>
<keyword evidence="2" id="KW-0378">Hydrolase</keyword>
<keyword evidence="3" id="KW-1185">Reference proteome</keyword>
<accession>A0ABT1GZ77</accession>
<dbReference type="PANTHER" id="PTHR48098">
    <property type="entry name" value="ENTEROCHELIN ESTERASE-RELATED"/>
    <property type="match status" value="1"/>
</dbReference>
<protein>
    <submittedName>
        <fullName evidence="2">S-formylglutathione hydrolase FrmB</fullName>
    </submittedName>
</protein>
<dbReference type="InterPro" id="IPR000801">
    <property type="entry name" value="Esterase-like"/>
</dbReference>
<evidence type="ECO:0000256" key="1">
    <source>
        <dbReference type="SAM" id="SignalP"/>
    </source>
</evidence>
<dbReference type="Proteomes" id="UP001205740">
    <property type="component" value="Unassembled WGS sequence"/>
</dbReference>
<dbReference type="SUPFAM" id="SSF53474">
    <property type="entry name" value="alpha/beta-Hydrolases"/>
    <property type="match status" value="1"/>
</dbReference>
<evidence type="ECO:0000313" key="3">
    <source>
        <dbReference type="Proteomes" id="UP001205740"/>
    </source>
</evidence>
<reference evidence="2 3" key="1">
    <citation type="submission" date="2022-06" db="EMBL/GenBank/DDBJ databases">
        <title>Genomic Encyclopedia of Archaeal and Bacterial Type Strains, Phase II (KMG-II): from individual species to whole genera.</title>
        <authorList>
            <person name="Goeker M."/>
        </authorList>
    </citation>
    <scope>NUCLEOTIDE SEQUENCE [LARGE SCALE GENOMIC DNA]</scope>
    <source>
        <strain evidence="2 3">DSM 45037</strain>
    </source>
</reference>
<dbReference type="PANTHER" id="PTHR48098:SF1">
    <property type="entry name" value="DIACYLGLYCEROL ACYLTRANSFERASE_MYCOLYLTRANSFERASE AG85A"/>
    <property type="match status" value="1"/>
</dbReference>
<organism evidence="2 3">
    <name type="scientific">Williamsia serinedens</name>
    <dbReference type="NCBI Taxonomy" id="391736"/>
    <lineage>
        <taxon>Bacteria</taxon>
        <taxon>Bacillati</taxon>
        <taxon>Actinomycetota</taxon>
        <taxon>Actinomycetes</taxon>
        <taxon>Mycobacteriales</taxon>
        <taxon>Nocardiaceae</taxon>
        <taxon>Williamsia</taxon>
    </lineage>
</organism>
<sequence>MPFSVGFRVSRGISRPFTTPVRRLVTVTAIAAALVGAAPALGVASAAPAAPTIERVETEGPTQYGVYVYAPSMAKTIKVQVLVPAVDRGPRPTLTMLSGLGEEDPTNSMWLRKTDAVNFFRDKNVTVALPLAGNGSFYTDWYRDDPKLGRYRWETFLTRELPPLLEKRFSGNGIRGIGGLSMGAGSALMLAARNPGFFRSVSSFSGCYSTADLASQSVPRAIVAAFGGNADNMWGPPSDPAWAAHDVLLHAEGLRGTSVYVSVGSGLPGPYEAPNYPGNTNPTDRLIVGGGIEAGANFCTHRLADTLAARRIPATFDFEPRGSHSWPYWQDQLHKSWPVVARGLRIAG</sequence>